<dbReference type="NCBIfam" id="TIGR01844">
    <property type="entry name" value="type_I_sec_TolC"/>
    <property type="match status" value="1"/>
</dbReference>
<name>A0ABU3N0D1_9SPHN</name>
<evidence type="ECO:0000256" key="8">
    <source>
        <dbReference type="SAM" id="MobiDB-lite"/>
    </source>
</evidence>
<dbReference type="InterPro" id="IPR051906">
    <property type="entry name" value="TolC-like"/>
</dbReference>
<feature type="compositionally biased region" description="Low complexity" evidence="8">
    <location>
        <begin position="492"/>
        <end position="514"/>
    </location>
</feature>
<evidence type="ECO:0000313" key="10">
    <source>
        <dbReference type="EMBL" id="MDT8758014.1"/>
    </source>
</evidence>
<keyword evidence="5" id="KW-0812">Transmembrane</keyword>
<evidence type="ECO:0000256" key="5">
    <source>
        <dbReference type="ARBA" id="ARBA00022692"/>
    </source>
</evidence>
<feature type="region of interest" description="Disordered" evidence="8">
    <location>
        <begin position="484"/>
        <end position="531"/>
    </location>
</feature>
<keyword evidence="4" id="KW-1134">Transmembrane beta strand</keyword>
<dbReference type="EMBL" id="JALMLT010000001">
    <property type="protein sequence ID" value="MDT8758014.1"/>
    <property type="molecule type" value="Genomic_DNA"/>
</dbReference>
<keyword evidence="6" id="KW-0472">Membrane</keyword>
<evidence type="ECO:0000256" key="7">
    <source>
        <dbReference type="ARBA" id="ARBA00023237"/>
    </source>
</evidence>
<protein>
    <submittedName>
        <fullName evidence="10">TolC family outer membrane protein</fullName>
    </submittedName>
</protein>
<proteinExistence type="inferred from homology"/>
<dbReference type="InterPro" id="IPR003423">
    <property type="entry name" value="OMP_efflux"/>
</dbReference>
<comment type="subcellular location">
    <subcellularLocation>
        <location evidence="1">Cell outer membrane</location>
    </subcellularLocation>
</comment>
<keyword evidence="3" id="KW-0813">Transport</keyword>
<evidence type="ECO:0000256" key="9">
    <source>
        <dbReference type="SAM" id="SignalP"/>
    </source>
</evidence>
<comment type="caution">
    <text evidence="10">The sequence shown here is derived from an EMBL/GenBank/DDBJ whole genome shotgun (WGS) entry which is preliminary data.</text>
</comment>
<feature type="compositionally biased region" description="Basic and acidic residues" evidence="8">
    <location>
        <begin position="75"/>
        <end position="85"/>
    </location>
</feature>
<sequence>MRLTTLLLGASLTALAMPAAAQTTTTRSGTSTPVRVQTAPAQRAVPALGPAPSVQPTTTLRDALVQTYNTNPDLAGERANQRANDENVPIARSRGLPGINSTGSVSNSLYDTDATFGPTRTGRLGLDLSVPVFSGGAVRNSVRAAETRVEAGQANLRGAESDTFTQAVTAYVDVLRDEAIVRLNQQNVHVLEVNLQATRDRFEVGDLTRTDVAQSEARLALAQSQLRTAEARLIGSRENYIRVIGSPPGVLAAPPPLPNLPDDVVTAEQTALANNPFLEAAQLARDASRYDVSVARAGRLPQVSVGVGGDYYNYLGSVGSQARRQGVNGDGFATTLGAQLTVPLFQGGRPAAQIRQAQARQGAAIEQVTLTERGVIAQARSSFASYQGALRVIESSRVAVEANRLSLEGVRAENSVGTRTILDILNAEQELLNSQVNYVTAERDAYVAGFSLLAAMGRAEAKDLGLDGGPLYDPAVNYERVRNRASDWGDDPAPTGVSTPTTGTPAQGATVPPGQLDPLLQRSVDTTPRNP</sequence>
<evidence type="ECO:0000256" key="3">
    <source>
        <dbReference type="ARBA" id="ARBA00022448"/>
    </source>
</evidence>
<dbReference type="Gene3D" id="1.20.1600.10">
    <property type="entry name" value="Outer membrane efflux proteins (OEP)"/>
    <property type="match status" value="1"/>
</dbReference>
<evidence type="ECO:0000256" key="6">
    <source>
        <dbReference type="ARBA" id="ARBA00023136"/>
    </source>
</evidence>
<dbReference type="PANTHER" id="PTHR30026">
    <property type="entry name" value="OUTER MEMBRANE PROTEIN TOLC"/>
    <property type="match status" value="1"/>
</dbReference>
<feature type="region of interest" description="Disordered" evidence="8">
    <location>
        <begin position="72"/>
        <end position="111"/>
    </location>
</feature>
<dbReference type="SUPFAM" id="SSF56954">
    <property type="entry name" value="Outer membrane efflux proteins (OEP)"/>
    <property type="match status" value="1"/>
</dbReference>
<comment type="similarity">
    <text evidence="2">Belongs to the outer membrane factor (OMF) (TC 1.B.17) family.</text>
</comment>
<keyword evidence="9" id="KW-0732">Signal</keyword>
<organism evidence="10">
    <name type="scientific">Sphingomonas psychrotolerans</name>
    <dbReference type="NCBI Taxonomy" id="1327635"/>
    <lineage>
        <taxon>Bacteria</taxon>
        <taxon>Pseudomonadati</taxon>
        <taxon>Pseudomonadota</taxon>
        <taxon>Alphaproteobacteria</taxon>
        <taxon>Sphingomonadales</taxon>
        <taxon>Sphingomonadaceae</taxon>
        <taxon>Sphingomonas</taxon>
    </lineage>
</organism>
<feature type="signal peptide" evidence="9">
    <location>
        <begin position="1"/>
        <end position="21"/>
    </location>
</feature>
<reference evidence="10" key="1">
    <citation type="submission" date="2022-04" db="EMBL/GenBank/DDBJ databases">
        <title>Tomato heritable bacteria conferring resistance against bacterial wilt.</title>
        <authorList>
            <person name="Yin J."/>
        </authorList>
    </citation>
    <scope>NUCLEOTIDE SEQUENCE</scope>
    <source>
        <strain evidence="10">Cra20</strain>
    </source>
</reference>
<evidence type="ECO:0000256" key="1">
    <source>
        <dbReference type="ARBA" id="ARBA00004442"/>
    </source>
</evidence>
<keyword evidence="7" id="KW-0998">Cell outer membrane</keyword>
<feature type="chain" id="PRO_5045213585" evidence="9">
    <location>
        <begin position="22"/>
        <end position="531"/>
    </location>
</feature>
<evidence type="ECO:0000256" key="4">
    <source>
        <dbReference type="ARBA" id="ARBA00022452"/>
    </source>
</evidence>
<feature type="compositionally biased region" description="Polar residues" evidence="8">
    <location>
        <begin position="99"/>
        <end position="110"/>
    </location>
</feature>
<evidence type="ECO:0000256" key="2">
    <source>
        <dbReference type="ARBA" id="ARBA00007613"/>
    </source>
</evidence>
<gene>
    <name evidence="10" type="ORF">MZO42_04830</name>
</gene>
<dbReference type="Pfam" id="PF02321">
    <property type="entry name" value="OEP"/>
    <property type="match status" value="2"/>
</dbReference>
<accession>A0ABU3N0D1</accession>
<dbReference type="InterPro" id="IPR010130">
    <property type="entry name" value="T1SS_OMP_TolC"/>
</dbReference>
<dbReference type="PANTHER" id="PTHR30026:SF22">
    <property type="entry name" value="OUTER MEMBRANE EFFLUX PROTEIN"/>
    <property type="match status" value="1"/>
</dbReference>